<feature type="compositionally biased region" description="Polar residues" evidence="1">
    <location>
        <begin position="48"/>
        <end position="62"/>
    </location>
</feature>
<accession>A0A811K7Y1</accession>
<protein>
    <submittedName>
        <fullName evidence="2">Uncharacterized protein</fullName>
    </submittedName>
</protein>
<dbReference type="Proteomes" id="UP000783686">
    <property type="component" value="Unassembled WGS sequence"/>
</dbReference>
<keyword evidence="3" id="KW-1185">Reference proteome</keyword>
<evidence type="ECO:0000313" key="2">
    <source>
        <dbReference type="EMBL" id="CAD5211454.1"/>
    </source>
</evidence>
<dbReference type="Proteomes" id="UP000614601">
    <property type="component" value="Unassembled WGS sequence"/>
</dbReference>
<proteinExistence type="predicted"/>
<comment type="caution">
    <text evidence="2">The sequence shown here is derived from an EMBL/GenBank/DDBJ whole genome shotgun (WGS) entry which is preliminary data.</text>
</comment>
<dbReference type="EMBL" id="CAJFCW020000002">
    <property type="protein sequence ID" value="CAG9093516.1"/>
    <property type="molecule type" value="Genomic_DNA"/>
</dbReference>
<feature type="region of interest" description="Disordered" evidence="1">
    <location>
        <begin position="48"/>
        <end position="108"/>
    </location>
</feature>
<organism evidence="2 3">
    <name type="scientific">Bursaphelenchus okinawaensis</name>
    <dbReference type="NCBI Taxonomy" id="465554"/>
    <lineage>
        <taxon>Eukaryota</taxon>
        <taxon>Metazoa</taxon>
        <taxon>Ecdysozoa</taxon>
        <taxon>Nematoda</taxon>
        <taxon>Chromadorea</taxon>
        <taxon>Rhabditida</taxon>
        <taxon>Tylenchina</taxon>
        <taxon>Tylenchomorpha</taxon>
        <taxon>Aphelenchoidea</taxon>
        <taxon>Aphelenchoididae</taxon>
        <taxon>Bursaphelenchus</taxon>
    </lineage>
</organism>
<dbReference type="OrthoDB" id="10543718at2759"/>
<dbReference type="EMBL" id="CAJFDH010000002">
    <property type="protein sequence ID" value="CAD5211454.1"/>
    <property type="molecule type" value="Genomic_DNA"/>
</dbReference>
<evidence type="ECO:0000256" key="1">
    <source>
        <dbReference type="SAM" id="MobiDB-lite"/>
    </source>
</evidence>
<name>A0A811K7Y1_9BILA</name>
<dbReference type="AlphaFoldDB" id="A0A811K7Y1"/>
<reference evidence="2" key="1">
    <citation type="submission" date="2020-09" db="EMBL/GenBank/DDBJ databases">
        <authorList>
            <person name="Kikuchi T."/>
        </authorList>
    </citation>
    <scope>NUCLEOTIDE SEQUENCE</scope>
    <source>
        <strain evidence="2">SH1</strain>
    </source>
</reference>
<feature type="compositionally biased region" description="Basic residues" evidence="1">
    <location>
        <begin position="65"/>
        <end position="74"/>
    </location>
</feature>
<feature type="compositionally biased region" description="Polar residues" evidence="1">
    <location>
        <begin position="95"/>
        <end position="108"/>
    </location>
</feature>
<gene>
    <name evidence="2" type="ORF">BOKJ2_LOCUS3702</name>
</gene>
<evidence type="ECO:0000313" key="3">
    <source>
        <dbReference type="Proteomes" id="UP000614601"/>
    </source>
</evidence>
<sequence length="108" mass="12144">MILELTFIAAYLAVCYYIDQERQRFGKSRVPYLCRLFDQFKAQTPSVENLENSTGETVPITQKSGSRRSARRKSPMMGTISEIMGEDATQKSKSDGANTPSRNTQQKG</sequence>